<dbReference type="CDD" id="cd00332">
    <property type="entry name" value="PAL-HAL"/>
    <property type="match status" value="1"/>
</dbReference>
<dbReference type="PROSITE" id="PS00488">
    <property type="entry name" value="PAL_HISTIDASE"/>
    <property type="match status" value="1"/>
</dbReference>
<sequence>MIPNAEGPAMAIEIDGRTLTAAEVMRVSRPDASGSYEQAALAPDARERIAATRDYIDANWMNDDAPLMYAFNTGVGLFKDQRVLMSEMVSYQAKTIYAHATGIGEALPEDAVRAIMLLRANAFASNFSGPRVELVERLLAFLNAGLHPVIPAKGSVGASGDLAPLAHMAGAVCGFPEAEIVYRGQRMPAREAIEAAGLTPDFDLGAKDASALINGSTVSLAIAVLALEDAKRIRKAADVSLALTLEALRAEKIAFLPIVHAARPHPGQAAVARNVLKLIGDSERCSEAARLTVFPEETRKEGVAPPPRVQDVYSLRCAPQVHGPVVQALDYIDGVIATEINSATDNPLIFDDGKGGYASLSGGHFHGQYVAQVMDLLTIVMADLGSICERRLARLIDPTMSYGLPRNLLAGKKGLNTGFATVQCSMSALVMENRTLAMPGSVDSIPGKSNAEDHVSNSTWCARKARTVVENTEMIVAGEMLMAAQALSLVEPIAKAHPLGSGTAAALKAIRGVIEPALDGDRWYATEMRHAQALVHYGTVVAAVEAAVGHLE</sequence>
<comment type="caution">
    <text evidence="1">The sequence shown here is derived from an EMBL/GenBank/DDBJ whole genome shotgun (WGS) entry which is preliminary data.</text>
</comment>
<proteinExistence type="predicted"/>
<dbReference type="EMBL" id="BMES01000001">
    <property type="protein sequence ID" value="GGH07656.1"/>
    <property type="molecule type" value="Genomic_DNA"/>
</dbReference>
<name>A0A917MG22_9HYPH</name>
<dbReference type="InterPro" id="IPR001106">
    <property type="entry name" value="Aromatic_Lyase"/>
</dbReference>
<dbReference type="SUPFAM" id="SSF48557">
    <property type="entry name" value="L-aspartase-like"/>
    <property type="match status" value="1"/>
</dbReference>
<gene>
    <name evidence="1" type="primary">hutH</name>
    <name evidence="1" type="ORF">GCM10007036_02610</name>
</gene>
<protein>
    <submittedName>
        <fullName evidence="1">Histidine ammonia-lyase</fullName>
    </submittedName>
</protein>
<evidence type="ECO:0000313" key="1">
    <source>
        <dbReference type="EMBL" id="GGH07656.1"/>
    </source>
</evidence>
<dbReference type="Gene3D" id="1.20.200.10">
    <property type="entry name" value="Fumarase/aspartase (Central domain)"/>
    <property type="match status" value="1"/>
</dbReference>
<dbReference type="PANTHER" id="PTHR10362">
    <property type="entry name" value="HISTIDINE AMMONIA-LYASE"/>
    <property type="match status" value="1"/>
</dbReference>
<dbReference type="Gene3D" id="1.10.275.10">
    <property type="entry name" value="Fumarase/aspartase (N-terminal domain)"/>
    <property type="match status" value="1"/>
</dbReference>
<accession>A0A917MG22</accession>
<keyword evidence="2" id="KW-1185">Reference proteome</keyword>
<organism evidence="1 2">
    <name type="scientific">Alsobacter metallidurans</name>
    <dbReference type="NCBI Taxonomy" id="340221"/>
    <lineage>
        <taxon>Bacteria</taxon>
        <taxon>Pseudomonadati</taxon>
        <taxon>Pseudomonadota</taxon>
        <taxon>Alphaproteobacteria</taxon>
        <taxon>Hyphomicrobiales</taxon>
        <taxon>Alsobacteraceae</taxon>
        <taxon>Alsobacter</taxon>
    </lineage>
</organism>
<dbReference type="GO" id="GO:0016841">
    <property type="term" value="F:ammonia-lyase activity"/>
    <property type="evidence" value="ECO:0007669"/>
    <property type="project" value="InterPro"/>
</dbReference>
<dbReference type="Proteomes" id="UP000603912">
    <property type="component" value="Unassembled WGS sequence"/>
</dbReference>
<reference evidence="1" key="1">
    <citation type="journal article" date="2014" name="Int. J. Syst. Evol. Microbiol.">
        <title>Complete genome sequence of Corynebacterium casei LMG S-19264T (=DSM 44701T), isolated from a smear-ripened cheese.</title>
        <authorList>
            <consortium name="US DOE Joint Genome Institute (JGI-PGF)"/>
            <person name="Walter F."/>
            <person name="Albersmeier A."/>
            <person name="Kalinowski J."/>
            <person name="Ruckert C."/>
        </authorList>
    </citation>
    <scope>NUCLEOTIDE SEQUENCE</scope>
    <source>
        <strain evidence="1">CGMCC 1.12214</strain>
    </source>
</reference>
<dbReference type="InterPro" id="IPR008948">
    <property type="entry name" value="L-Aspartase-like"/>
</dbReference>
<dbReference type="InterPro" id="IPR024083">
    <property type="entry name" value="Fumarase/histidase_N"/>
</dbReference>
<dbReference type="InterPro" id="IPR022313">
    <property type="entry name" value="Phe/His_NH3-lyase_AS"/>
</dbReference>
<reference evidence="1" key="2">
    <citation type="submission" date="2020-09" db="EMBL/GenBank/DDBJ databases">
        <authorList>
            <person name="Sun Q."/>
            <person name="Zhou Y."/>
        </authorList>
    </citation>
    <scope>NUCLEOTIDE SEQUENCE</scope>
    <source>
        <strain evidence="1">CGMCC 1.12214</strain>
    </source>
</reference>
<evidence type="ECO:0000313" key="2">
    <source>
        <dbReference type="Proteomes" id="UP000603912"/>
    </source>
</evidence>
<dbReference type="AlphaFoldDB" id="A0A917MG22"/>
<dbReference type="Pfam" id="PF00221">
    <property type="entry name" value="Lyase_aromatic"/>
    <property type="match status" value="1"/>
</dbReference>